<dbReference type="GeneTree" id="ENSGT00660000097267"/>
<accession>H3ABE2</accession>
<reference evidence="1" key="2">
    <citation type="submission" date="2025-08" db="UniProtKB">
        <authorList>
            <consortium name="Ensembl"/>
        </authorList>
    </citation>
    <scope>IDENTIFICATION</scope>
</reference>
<dbReference type="Proteomes" id="UP000008672">
    <property type="component" value="Unassembled WGS sequence"/>
</dbReference>
<name>H3ABE2_LATCH</name>
<dbReference type="EMBL" id="AFYH01158101">
    <property type="status" value="NOT_ANNOTATED_CDS"/>
    <property type="molecule type" value="Genomic_DNA"/>
</dbReference>
<protein>
    <submittedName>
        <fullName evidence="1">Uncharacterized protein</fullName>
    </submittedName>
</protein>
<dbReference type="InterPro" id="IPR011990">
    <property type="entry name" value="TPR-like_helical_dom_sf"/>
</dbReference>
<keyword evidence="2" id="KW-1185">Reference proteome</keyword>
<dbReference type="InParanoid" id="H3ABE2"/>
<dbReference type="HOGENOM" id="CLU_1182449_0_0_1"/>
<dbReference type="STRING" id="7897.ENSLACP00000006963"/>
<dbReference type="Ensembl" id="ENSLACT00000007022.1">
    <property type="protein sequence ID" value="ENSLACP00000006963.1"/>
    <property type="gene ID" value="ENSLACG00000006183.1"/>
</dbReference>
<organism evidence="1 2">
    <name type="scientific">Latimeria chalumnae</name>
    <name type="common">Coelacanth</name>
    <dbReference type="NCBI Taxonomy" id="7897"/>
    <lineage>
        <taxon>Eukaryota</taxon>
        <taxon>Metazoa</taxon>
        <taxon>Chordata</taxon>
        <taxon>Craniata</taxon>
        <taxon>Vertebrata</taxon>
        <taxon>Euteleostomi</taxon>
        <taxon>Coelacanthiformes</taxon>
        <taxon>Coelacanthidae</taxon>
        <taxon>Latimeria</taxon>
    </lineage>
</organism>
<dbReference type="Gene3D" id="1.25.40.10">
    <property type="entry name" value="Tetratricopeptide repeat domain"/>
    <property type="match status" value="1"/>
</dbReference>
<reference evidence="2" key="1">
    <citation type="submission" date="2011-08" db="EMBL/GenBank/DDBJ databases">
        <title>The draft genome of Latimeria chalumnae.</title>
        <authorList>
            <person name="Di Palma F."/>
            <person name="Alfoldi J."/>
            <person name="Johnson J."/>
            <person name="Berlin A."/>
            <person name="Gnerre S."/>
            <person name="Jaffe D."/>
            <person name="MacCallum I."/>
            <person name="Young S."/>
            <person name="Walker B.J."/>
            <person name="Lander E."/>
            <person name="Lindblad-Toh K."/>
        </authorList>
    </citation>
    <scope>NUCLEOTIDE SEQUENCE [LARGE SCALE GENOMIC DNA]</scope>
    <source>
        <strain evidence="2">Wild caught</strain>
    </source>
</reference>
<dbReference type="OMA" id="GREFWIT"/>
<dbReference type="EMBL" id="AFYH01158102">
    <property type="status" value="NOT_ANNOTATED_CDS"/>
    <property type="molecule type" value="Genomic_DNA"/>
</dbReference>
<dbReference type="EMBL" id="AFYH01158103">
    <property type="status" value="NOT_ANNOTATED_CDS"/>
    <property type="molecule type" value="Genomic_DNA"/>
</dbReference>
<dbReference type="AlphaFoldDB" id="H3ABE2"/>
<evidence type="ECO:0000313" key="1">
    <source>
        <dbReference type="Ensembl" id="ENSLACP00000006963.1"/>
    </source>
</evidence>
<sequence>LDALSLSLDDWQYNFHVGRLLLQQGKSQEALKHLQISLGLRPASPVVRFYTGLTLLEQENGPGAKTEAVMYLQQGLEQLLMEKSKEKELSALLLSSSKALQAADLFSVMNTLILRGVLKLGTFLSQKSTEIPEPTFIAEDVYHIVTDLAAKALTQCPYQGVVSQQLEWVLLEAHYSLLESLVHQPQGREFWITKRCEALSALMRLTSIPSCKKLID</sequence>
<evidence type="ECO:0000313" key="2">
    <source>
        <dbReference type="Proteomes" id="UP000008672"/>
    </source>
</evidence>
<dbReference type="eggNOG" id="ENOG502QTA2">
    <property type="taxonomic scope" value="Eukaryota"/>
</dbReference>
<reference evidence="1" key="3">
    <citation type="submission" date="2025-09" db="UniProtKB">
        <authorList>
            <consortium name="Ensembl"/>
        </authorList>
    </citation>
    <scope>IDENTIFICATION</scope>
</reference>
<proteinExistence type="predicted"/>
<dbReference type="SUPFAM" id="SSF48452">
    <property type="entry name" value="TPR-like"/>
    <property type="match status" value="1"/>
</dbReference>